<keyword evidence="5" id="KW-0472">Membrane</keyword>
<evidence type="ECO:0000256" key="3">
    <source>
        <dbReference type="ARBA" id="ARBA00022536"/>
    </source>
</evidence>
<dbReference type="AlphaFoldDB" id="A0A7R9J5T4"/>
<dbReference type="InterPro" id="IPR051568">
    <property type="entry name" value="LZTR1/Attractin"/>
</dbReference>
<keyword evidence="4" id="KW-0677">Repeat</keyword>
<dbReference type="Gene3D" id="2.120.10.80">
    <property type="entry name" value="Kelch-type beta propeller"/>
    <property type="match status" value="1"/>
</dbReference>
<proteinExistence type="predicted"/>
<organism evidence="8">
    <name type="scientific">Timema californicum</name>
    <name type="common">California timema</name>
    <name type="synonym">Walking stick</name>
    <dbReference type="NCBI Taxonomy" id="61474"/>
    <lineage>
        <taxon>Eukaryota</taxon>
        <taxon>Metazoa</taxon>
        <taxon>Ecdysozoa</taxon>
        <taxon>Arthropoda</taxon>
        <taxon>Hexapoda</taxon>
        <taxon>Insecta</taxon>
        <taxon>Pterygota</taxon>
        <taxon>Neoptera</taxon>
        <taxon>Polyneoptera</taxon>
        <taxon>Phasmatodea</taxon>
        <taxon>Timematodea</taxon>
        <taxon>Timematoidea</taxon>
        <taxon>Timematidae</taxon>
        <taxon>Timema</taxon>
    </lineage>
</organism>
<feature type="domain" description="PSI" evidence="7">
    <location>
        <begin position="475"/>
        <end position="532"/>
    </location>
</feature>
<evidence type="ECO:0000259" key="7">
    <source>
        <dbReference type="SMART" id="SM00423"/>
    </source>
</evidence>
<keyword evidence="2" id="KW-0880">Kelch repeat</keyword>
<accession>A0A7R9J5T4</accession>
<evidence type="ECO:0000313" key="8">
    <source>
        <dbReference type="EMBL" id="CAD7572924.1"/>
    </source>
</evidence>
<evidence type="ECO:0000256" key="2">
    <source>
        <dbReference type="ARBA" id="ARBA00022441"/>
    </source>
</evidence>
<dbReference type="PANTHER" id="PTHR46376:SF2">
    <property type="entry name" value="DISTRACTED, ISOFORM B"/>
    <property type="match status" value="1"/>
</dbReference>
<comment type="subcellular location">
    <subcellularLocation>
        <location evidence="1">Membrane</location>
    </subcellularLocation>
</comment>
<dbReference type="InterPro" id="IPR056737">
    <property type="entry name" value="Beta-prop_ATRN-MKLN-like"/>
</dbReference>
<evidence type="ECO:0000256" key="4">
    <source>
        <dbReference type="ARBA" id="ARBA00022737"/>
    </source>
</evidence>
<dbReference type="EMBL" id="OE181299">
    <property type="protein sequence ID" value="CAD7572924.1"/>
    <property type="molecule type" value="Genomic_DNA"/>
</dbReference>
<dbReference type="GO" id="GO:0005794">
    <property type="term" value="C:Golgi apparatus"/>
    <property type="evidence" value="ECO:0007669"/>
    <property type="project" value="TreeGrafter"/>
</dbReference>
<evidence type="ECO:0000256" key="6">
    <source>
        <dbReference type="ARBA" id="ARBA00023180"/>
    </source>
</evidence>
<reference evidence="8" key="1">
    <citation type="submission" date="2020-11" db="EMBL/GenBank/DDBJ databases">
        <authorList>
            <person name="Tran Van P."/>
        </authorList>
    </citation>
    <scope>NUCLEOTIDE SEQUENCE</scope>
</reference>
<dbReference type="Pfam" id="PF24981">
    <property type="entry name" value="Beta-prop_ATRN-LZTR1"/>
    <property type="match status" value="1"/>
</dbReference>
<protein>
    <submittedName>
        <fullName evidence="8">(California timema) hypothetical protein</fullName>
    </submittedName>
</protein>
<dbReference type="InterPro" id="IPR016201">
    <property type="entry name" value="PSI"/>
</dbReference>
<dbReference type="SMART" id="SM00423">
    <property type="entry name" value="PSI"/>
    <property type="match status" value="4"/>
</dbReference>
<evidence type="ECO:0000256" key="5">
    <source>
        <dbReference type="ARBA" id="ARBA00023136"/>
    </source>
</evidence>
<keyword evidence="6" id="KW-0325">Glycoprotein</keyword>
<evidence type="ECO:0000256" key="1">
    <source>
        <dbReference type="ARBA" id="ARBA00004370"/>
    </source>
</evidence>
<dbReference type="GO" id="GO:0016020">
    <property type="term" value="C:membrane"/>
    <property type="evidence" value="ECO:0007669"/>
    <property type="project" value="UniProtKB-SubCell"/>
</dbReference>
<gene>
    <name evidence="8" type="ORF">TCMB3V08_LOCUS5568</name>
</gene>
<feature type="domain" description="PSI" evidence="7">
    <location>
        <begin position="272"/>
        <end position="314"/>
    </location>
</feature>
<feature type="domain" description="PSI" evidence="7">
    <location>
        <begin position="379"/>
        <end position="417"/>
    </location>
</feature>
<dbReference type="InterPro" id="IPR015915">
    <property type="entry name" value="Kelch-typ_b-propeller"/>
</dbReference>
<dbReference type="InterPro" id="IPR002165">
    <property type="entry name" value="Plexin_repeat"/>
</dbReference>
<feature type="domain" description="PSI" evidence="7">
    <location>
        <begin position="419"/>
        <end position="469"/>
    </location>
</feature>
<dbReference type="PANTHER" id="PTHR46376">
    <property type="entry name" value="LEUCINE-ZIPPER-LIKE TRANSCRIPTIONAL REGULATOR 1"/>
    <property type="match status" value="1"/>
</dbReference>
<dbReference type="SUPFAM" id="SSF117281">
    <property type="entry name" value="Kelch motif"/>
    <property type="match status" value="1"/>
</dbReference>
<sequence length="539" mass="58970">MWLYTETTDDSLVVCSKQTLADTMVHTKNAAGSNVCSIFKQLHNLNPSKTGTPAAYSNHQIPAACDGPLKVIGHTANVVMDNAKRNEKMVVIFGYSTEYGVLNTVQEFNFGTRQWRLVKTRGFPVTGSYGHSSSWDPISRKIYVVGGYKSAEPAGHQLTNTLYSYDPASRTWRLLNPAPLALSQHSATFLSGGLMMVFGGRGAASHQCYLAEVLSYDVACDKWGYLPILRKPFQTDLARFGHSAVTSRGLLYIYGGFDGQMKADILKFTPGRCENVTTLGECLNSRLGVKCVWTTEQTCSTITDMPGDPTASAHGGNYLGEDHTVTVILALRPRTNAPGVETDAPSVSVRAPTRSVNRLENSHSANEANDHCEGKSTIKCSKWFNCKSCLAQEHCVWDQYGCQDIADGFKKETQACPAACSEHSTCTECTIEECVWCESKKRCVESIAEQLIFPYGECPIWTTDSSRCPRQNQEWCKVHLTCSNCTSDPACGWCDDSSGTGMGACLSGGYSLKTAASRGRCSNKRWSFTHCKSGLIAFL</sequence>
<name>A0A7R9J5T4_TIMCA</name>
<dbReference type="SMART" id="SM00612">
    <property type="entry name" value="Kelch"/>
    <property type="match status" value="1"/>
</dbReference>
<keyword evidence="3" id="KW-0245">EGF-like domain</keyword>
<dbReference type="InterPro" id="IPR006652">
    <property type="entry name" value="Kelch_1"/>
</dbReference>
<dbReference type="Pfam" id="PF01437">
    <property type="entry name" value="PSI"/>
    <property type="match status" value="1"/>
</dbReference>